<feature type="region of interest" description="Disordered" evidence="6">
    <location>
        <begin position="1"/>
        <end position="26"/>
    </location>
</feature>
<dbReference type="EMBL" id="JOMC01000069">
    <property type="protein sequence ID" value="KIA75605.1"/>
    <property type="molecule type" value="Genomic_DNA"/>
</dbReference>
<evidence type="ECO:0000313" key="10">
    <source>
        <dbReference type="Proteomes" id="UP000053475"/>
    </source>
</evidence>
<protein>
    <submittedName>
        <fullName evidence="9">Cycloheximide resistance protein</fullName>
    </submittedName>
</protein>
<accession>A0A0C1C3K5</accession>
<sequence>MSNDACESDVVDWDGPNDPENPKNWSSTRKITATITIALISILTPLGSSMVAPSTSQLMDEFHFTSDILGAFVVSVYLLGYAIGPLILAPLSELYGRMPIYHVCNILYLVWTVACALAPNLSAMIVFRLIAGMAGSAPLTIGAGSLADMIPAEKRGLAMGAWMLGPVLGPVIGPIAGAYLAESAGWRWTFWVLAIGAGVFTILTALFLRESYAYAILQRKTMRLRKETGNNDLRSILDTGRSRRNTFAFSILRPTKMLLLSPIVALLSIYIATIYGYLYLLFTTLTPIFHDTYNFSSGNVGLSYLGIGVGSVAGLIFQVSYSDRLYLRLVTKDPNTEPKPEYRLPPLCFTCWLMPASLLWYGWTAEREVHWIAPIIGTSLVGFGMLNAFTVASTYLVDAYTVHAASAVAAVTVLRSLGGAFLPLAGGPMYDALGLGWGNTLLAGIALAMCPLPFVFYRYGERIRKGTNVQF</sequence>
<dbReference type="PANTHER" id="PTHR23502">
    <property type="entry name" value="MAJOR FACILITATOR SUPERFAMILY"/>
    <property type="match status" value="1"/>
</dbReference>
<feature type="transmembrane region" description="Helical" evidence="7">
    <location>
        <begin position="258"/>
        <end position="282"/>
    </location>
</feature>
<feature type="transmembrane region" description="Helical" evidence="7">
    <location>
        <begin position="186"/>
        <end position="208"/>
    </location>
</feature>
<dbReference type="PROSITE" id="PS50850">
    <property type="entry name" value="MFS"/>
    <property type="match status" value="1"/>
</dbReference>
<proteinExistence type="inferred from homology"/>
<comment type="similarity">
    <text evidence="2">Belongs to the major facilitator superfamily.</text>
</comment>
<keyword evidence="3 7" id="KW-0812">Transmembrane</keyword>
<feature type="transmembrane region" description="Helical" evidence="7">
    <location>
        <begin position="404"/>
        <end position="425"/>
    </location>
</feature>
<keyword evidence="5 7" id="KW-0472">Membrane</keyword>
<feature type="transmembrane region" description="Helical" evidence="7">
    <location>
        <begin position="31"/>
        <end position="48"/>
    </location>
</feature>
<feature type="transmembrane region" description="Helical" evidence="7">
    <location>
        <begin position="302"/>
        <end position="321"/>
    </location>
</feature>
<dbReference type="SUPFAM" id="SSF103473">
    <property type="entry name" value="MFS general substrate transporter"/>
    <property type="match status" value="1"/>
</dbReference>
<dbReference type="InterPro" id="IPR020846">
    <property type="entry name" value="MFS_dom"/>
</dbReference>
<feature type="transmembrane region" description="Helical" evidence="7">
    <location>
        <begin position="369"/>
        <end position="392"/>
    </location>
</feature>
<evidence type="ECO:0000256" key="1">
    <source>
        <dbReference type="ARBA" id="ARBA00004141"/>
    </source>
</evidence>
<dbReference type="PANTHER" id="PTHR23502:SF68">
    <property type="entry name" value="MULTIDRUG TRANSPORTER, PUTATIVE (AFU_ORTHOLOGUE AFUA_3G01120)-RELATED"/>
    <property type="match status" value="1"/>
</dbReference>
<dbReference type="GO" id="GO:0022857">
    <property type="term" value="F:transmembrane transporter activity"/>
    <property type="evidence" value="ECO:0007669"/>
    <property type="project" value="InterPro"/>
</dbReference>
<evidence type="ECO:0000259" key="8">
    <source>
        <dbReference type="PROSITE" id="PS50850"/>
    </source>
</evidence>
<dbReference type="InterPro" id="IPR011701">
    <property type="entry name" value="MFS"/>
</dbReference>
<organism evidence="9 10">
    <name type="scientific">Aspergillus ustus</name>
    <dbReference type="NCBI Taxonomy" id="40382"/>
    <lineage>
        <taxon>Eukaryota</taxon>
        <taxon>Fungi</taxon>
        <taxon>Dikarya</taxon>
        <taxon>Ascomycota</taxon>
        <taxon>Pezizomycotina</taxon>
        <taxon>Eurotiomycetes</taxon>
        <taxon>Eurotiomycetidae</taxon>
        <taxon>Eurotiales</taxon>
        <taxon>Aspergillaceae</taxon>
        <taxon>Aspergillus</taxon>
        <taxon>Aspergillus subgen. Nidulantes</taxon>
    </lineage>
</organism>
<dbReference type="CDD" id="cd17323">
    <property type="entry name" value="MFS_Tpo1_MDR_like"/>
    <property type="match status" value="1"/>
</dbReference>
<feature type="transmembrane region" description="Helical" evidence="7">
    <location>
        <begin position="125"/>
        <end position="147"/>
    </location>
</feature>
<feature type="transmembrane region" description="Helical" evidence="7">
    <location>
        <begin position="68"/>
        <end position="88"/>
    </location>
</feature>
<evidence type="ECO:0000313" key="9">
    <source>
        <dbReference type="EMBL" id="KIA75605.1"/>
    </source>
</evidence>
<keyword evidence="4 7" id="KW-1133">Transmembrane helix</keyword>
<evidence type="ECO:0000256" key="7">
    <source>
        <dbReference type="SAM" id="Phobius"/>
    </source>
</evidence>
<evidence type="ECO:0000256" key="3">
    <source>
        <dbReference type="ARBA" id="ARBA00022692"/>
    </source>
</evidence>
<dbReference type="Gene3D" id="1.20.1250.20">
    <property type="entry name" value="MFS general substrate transporter like domains"/>
    <property type="match status" value="1"/>
</dbReference>
<feature type="transmembrane region" description="Helical" evidence="7">
    <location>
        <begin position="342"/>
        <end position="363"/>
    </location>
</feature>
<feature type="compositionally biased region" description="Acidic residues" evidence="6">
    <location>
        <begin position="1"/>
        <end position="17"/>
    </location>
</feature>
<dbReference type="InterPro" id="IPR036259">
    <property type="entry name" value="MFS_trans_sf"/>
</dbReference>
<comment type="subcellular location">
    <subcellularLocation>
        <location evidence="1">Membrane</location>
        <topology evidence="1">Multi-pass membrane protein</topology>
    </subcellularLocation>
</comment>
<feature type="transmembrane region" description="Helical" evidence="7">
    <location>
        <begin position="100"/>
        <end position="119"/>
    </location>
</feature>
<keyword evidence="10" id="KW-1185">Reference proteome</keyword>
<dbReference type="Pfam" id="PF07690">
    <property type="entry name" value="MFS_1"/>
    <property type="match status" value="1"/>
</dbReference>
<reference evidence="9 10" key="1">
    <citation type="submission" date="2014-11" db="EMBL/GenBank/DDBJ databases">
        <title>Genomics derived discovery of secondary metabolites biosynthetic gene clusters in Aspergillus ustus.</title>
        <authorList>
            <person name="Pi B."/>
            <person name="Dai F."/>
            <person name="Song X."/>
            <person name="Zhu C."/>
            <person name="Li H."/>
            <person name="Yu D."/>
        </authorList>
    </citation>
    <scope>NUCLEOTIDE SEQUENCE [LARGE SCALE GENOMIC DNA]</scope>
    <source>
        <strain evidence="9 10">3.3904</strain>
    </source>
</reference>
<evidence type="ECO:0000256" key="4">
    <source>
        <dbReference type="ARBA" id="ARBA00022989"/>
    </source>
</evidence>
<feature type="transmembrane region" description="Helical" evidence="7">
    <location>
        <begin position="437"/>
        <end position="457"/>
    </location>
</feature>
<evidence type="ECO:0000256" key="6">
    <source>
        <dbReference type="SAM" id="MobiDB-lite"/>
    </source>
</evidence>
<gene>
    <name evidence="9" type="ORF">HK57_00605</name>
</gene>
<evidence type="ECO:0000256" key="5">
    <source>
        <dbReference type="ARBA" id="ARBA00023136"/>
    </source>
</evidence>
<dbReference type="AlphaFoldDB" id="A0A0C1C3K5"/>
<dbReference type="Proteomes" id="UP000053475">
    <property type="component" value="Unassembled WGS sequence"/>
</dbReference>
<comment type="caution">
    <text evidence="9">The sequence shown here is derived from an EMBL/GenBank/DDBJ whole genome shotgun (WGS) entry which is preliminary data.</text>
</comment>
<feature type="transmembrane region" description="Helical" evidence="7">
    <location>
        <begin position="159"/>
        <end position="180"/>
    </location>
</feature>
<dbReference type="FunFam" id="1.20.1250.20:FF:000011">
    <property type="entry name" value="MFS multidrug transporter, putative"/>
    <property type="match status" value="1"/>
</dbReference>
<feature type="domain" description="Major facilitator superfamily (MFS) profile" evidence="8">
    <location>
        <begin position="33"/>
        <end position="463"/>
    </location>
</feature>
<name>A0A0C1C3K5_ASPUT</name>
<evidence type="ECO:0000256" key="2">
    <source>
        <dbReference type="ARBA" id="ARBA00008335"/>
    </source>
</evidence>
<dbReference type="GO" id="GO:0016020">
    <property type="term" value="C:membrane"/>
    <property type="evidence" value="ECO:0007669"/>
    <property type="project" value="UniProtKB-SubCell"/>
</dbReference>